<dbReference type="SUPFAM" id="SSF58104">
    <property type="entry name" value="Methyl-accepting chemotaxis protein (MCP) signaling domain"/>
    <property type="match status" value="1"/>
</dbReference>
<dbReference type="Pfam" id="PF13295">
    <property type="entry name" value="DUF4077"/>
    <property type="match status" value="1"/>
</dbReference>
<dbReference type="InterPro" id="IPR004089">
    <property type="entry name" value="MCPsignal_dom"/>
</dbReference>
<dbReference type="RefSeq" id="WP_377059023.1">
    <property type="nucleotide sequence ID" value="NZ_JBHLUU010000125.1"/>
</dbReference>
<evidence type="ECO:0000313" key="5">
    <source>
        <dbReference type="EMBL" id="MFC0477830.1"/>
    </source>
</evidence>
<feature type="transmembrane region" description="Helical" evidence="3">
    <location>
        <begin position="38"/>
        <end position="58"/>
    </location>
</feature>
<organism evidence="5 6">
    <name type="scientific">Robertmurraya beringensis</name>
    <dbReference type="NCBI Taxonomy" id="641660"/>
    <lineage>
        <taxon>Bacteria</taxon>
        <taxon>Bacillati</taxon>
        <taxon>Bacillota</taxon>
        <taxon>Bacilli</taxon>
        <taxon>Bacillales</taxon>
        <taxon>Bacillaceae</taxon>
        <taxon>Robertmurraya</taxon>
    </lineage>
</organism>
<dbReference type="EMBL" id="JBHLUU010000125">
    <property type="protein sequence ID" value="MFC0477830.1"/>
    <property type="molecule type" value="Genomic_DNA"/>
</dbReference>
<evidence type="ECO:0000313" key="6">
    <source>
        <dbReference type="Proteomes" id="UP001589738"/>
    </source>
</evidence>
<proteinExistence type="predicted"/>
<sequence>MDRIQYMQERNKLVTILLWICFALGLASNFAANVSTKGIVTFAIVGLSVVTLITILTVTKKFTLHIHYIVAVGIAILIFFMVSSSPKLSSYLMIYFALAVVMIYNQVRSMAITGVIGLALSNYFFIKFNEQMFYGADVSILISLNVINIVTLLMFLTQARLTSKLTQKMEADGIELKHGKEQVDELLEKVKESVGVLQNFSHSFKRNIEKTNQISSELTSAFSEISKGIETQASSVTGMNETMQLSGDMIRSVVTSAQTLHQISLETENTSKVGTGKIHTLETEMKDVYDSVENTSQLMKELNDQTQKIGAIVLKIREVTDQTNLLALNAAIEAARAGEAGKGFAVVAGEVRKLAETSQASTHEIEAILDGIQRKTVQVTGQVQGGQLAVEKGLEMTKQTSQTFQSMLASSKQGLQQAEEVENSLVHFSKNSEVVLEEISSLSSVSEQSSAAVEEVLASVEEQSNQITQVVESFKELEALTEQLATLVVRN</sequence>
<gene>
    <name evidence="5" type="ORF">ACFFHF_21810</name>
</gene>
<feature type="transmembrane region" description="Helical" evidence="3">
    <location>
        <begin position="109"/>
        <end position="126"/>
    </location>
</feature>
<keyword evidence="3" id="KW-0812">Transmembrane</keyword>
<dbReference type="PROSITE" id="PS50111">
    <property type="entry name" value="CHEMOTAXIS_TRANSDUC_2"/>
    <property type="match status" value="1"/>
</dbReference>
<keyword evidence="3" id="KW-1133">Transmembrane helix</keyword>
<dbReference type="PANTHER" id="PTHR32089:SF112">
    <property type="entry name" value="LYSOZYME-LIKE PROTEIN-RELATED"/>
    <property type="match status" value="1"/>
</dbReference>
<accession>A0ABV6KXV3</accession>
<feature type="transmembrane region" description="Helical" evidence="3">
    <location>
        <begin position="12"/>
        <end position="32"/>
    </location>
</feature>
<comment type="caution">
    <text evidence="5">The sequence shown here is derived from an EMBL/GenBank/DDBJ whole genome shotgun (WGS) entry which is preliminary data.</text>
</comment>
<dbReference type="SMART" id="SM00283">
    <property type="entry name" value="MA"/>
    <property type="match status" value="1"/>
</dbReference>
<name>A0ABV6KXV3_9BACI</name>
<evidence type="ECO:0000256" key="1">
    <source>
        <dbReference type="ARBA" id="ARBA00023224"/>
    </source>
</evidence>
<evidence type="ECO:0000259" key="4">
    <source>
        <dbReference type="PROSITE" id="PS50111"/>
    </source>
</evidence>
<dbReference type="Gene3D" id="1.10.287.950">
    <property type="entry name" value="Methyl-accepting chemotaxis protein"/>
    <property type="match status" value="1"/>
</dbReference>
<keyword evidence="3" id="KW-0472">Membrane</keyword>
<evidence type="ECO:0000256" key="2">
    <source>
        <dbReference type="PROSITE-ProRule" id="PRU00284"/>
    </source>
</evidence>
<feature type="transmembrane region" description="Helical" evidence="3">
    <location>
        <begin position="132"/>
        <end position="156"/>
    </location>
</feature>
<feature type="transmembrane region" description="Helical" evidence="3">
    <location>
        <begin position="65"/>
        <end position="82"/>
    </location>
</feature>
<keyword evidence="1 2" id="KW-0807">Transducer</keyword>
<reference evidence="5 6" key="1">
    <citation type="submission" date="2024-09" db="EMBL/GenBank/DDBJ databases">
        <authorList>
            <person name="Sun Q."/>
            <person name="Mori K."/>
        </authorList>
    </citation>
    <scope>NUCLEOTIDE SEQUENCE [LARGE SCALE GENOMIC DNA]</scope>
    <source>
        <strain evidence="5 6">CGMCC 1.9126</strain>
    </source>
</reference>
<protein>
    <submittedName>
        <fullName evidence="5">Methyl-accepting chemotaxis protein</fullName>
    </submittedName>
</protein>
<dbReference type="Pfam" id="PF00015">
    <property type="entry name" value="MCPsignal"/>
    <property type="match status" value="1"/>
</dbReference>
<dbReference type="PANTHER" id="PTHR32089">
    <property type="entry name" value="METHYL-ACCEPTING CHEMOTAXIS PROTEIN MCPB"/>
    <property type="match status" value="1"/>
</dbReference>
<evidence type="ECO:0000256" key="3">
    <source>
        <dbReference type="SAM" id="Phobius"/>
    </source>
</evidence>
<dbReference type="InterPro" id="IPR025278">
    <property type="entry name" value="DUF4077"/>
</dbReference>
<feature type="domain" description="Methyl-accepting transducer" evidence="4">
    <location>
        <begin position="207"/>
        <end position="464"/>
    </location>
</feature>
<keyword evidence="6" id="KW-1185">Reference proteome</keyword>
<dbReference type="Proteomes" id="UP001589738">
    <property type="component" value="Unassembled WGS sequence"/>
</dbReference>